<comment type="caution">
    <text evidence="3">The sequence shown here is derived from an EMBL/GenBank/DDBJ whole genome shotgun (WGS) entry which is preliminary data.</text>
</comment>
<name>A0A7J7GEZ9_CAMSI</name>
<feature type="domain" description="5'-3' DNA helicase ZGRF1-like N-terminal" evidence="2">
    <location>
        <begin position="5"/>
        <end position="75"/>
    </location>
</feature>
<organism evidence="3 4">
    <name type="scientific">Camellia sinensis</name>
    <name type="common">Tea plant</name>
    <name type="synonym">Thea sinensis</name>
    <dbReference type="NCBI Taxonomy" id="4442"/>
    <lineage>
        <taxon>Eukaryota</taxon>
        <taxon>Viridiplantae</taxon>
        <taxon>Streptophyta</taxon>
        <taxon>Embryophyta</taxon>
        <taxon>Tracheophyta</taxon>
        <taxon>Spermatophyta</taxon>
        <taxon>Magnoliopsida</taxon>
        <taxon>eudicotyledons</taxon>
        <taxon>Gunneridae</taxon>
        <taxon>Pentapetalae</taxon>
        <taxon>asterids</taxon>
        <taxon>Ericales</taxon>
        <taxon>Theaceae</taxon>
        <taxon>Camellia</taxon>
    </lineage>
</organism>
<feature type="compositionally biased region" description="Basic and acidic residues" evidence="1">
    <location>
        <begin position="607"/>
        <end position="617"/>
    </location>
</feature>
<dbReference type="Pfam" id="PF10382">
    <property type="entry name" value="ZGRF1-like_N"/>
    <property type="match status" value="3"/>
</dbReference>
<dbReference type="Proteomes" id="UP000593564">
    <property type="component" value="Unassembled WGS sequence"/>
</dbReference>
<feature type="compositionally biased region" description="Polar residues" evidence="1">
    <location>
        <begin position="493"/>
        <end position="511"/>
    </location>
</feature>
<accession>A0A7J7GEZ9</accession>
<feature type="domain" description="5'-3' DNA helicase ZGRF1-like N-terminal" evidence="2">
    <location>
        <begin position="165"/>
        <end position="240"/>
    </location>
</feature>
<sequence>MGDLKRWSVTYTKHIKQKRKVYQDGFLELHNSTHKIMLYDDCEKLLDSRNVKKDDVVRSGETLAFDAYLVDIGDPDGDHKPVPNLNFQGRDEKITKKAGLFNGHKVEHNSDPIGNRKLNSGKNKAPSSRNLSPSQKIIREIKKNEINKYSSPRNCPDTTKASHSEWYVLYTTQIIQKSKKYHDGILRVAICGSQGRQVTLYDVSRRLLDVRFLKKEEVIGSGESLAFDGHLVDIGESEGDNKPVMDLKVQEKNCTAGDKTGLSHGQQAQHNSSVEWNALYTTQITQKAKKYHSGILRLASCGSFQMQATLLNEDGTILSRKYLKLSENVTSGSTFELPKYLVEVGEPWTNLEEKLPKSACSEKDVASNLTSFDVDDFKLGRRVPTDMPLRDANEILTILRKPMTKEGHMPITSASLEHCHASQSPEFIQFGLQNQVERHLVQESNCERNEADNHDEGTGKKHNPVALHDDIRIEIIKSADSEKRGESQLKHFTPSSSSLRSGASKVSSSNSEAEHTDKIMLKPVSFIEKPQVVDVLKLTCPDDLQLPTASVPQDAKPSYHGDPFSEELKIETSPQPNEESLEILTRQHEGAFFSSGIENSSGCISHEPSDIGKKSSEVYKSTRKMDEIPSFDLGF</sequence>
<dbReference type="InterPro" id="IPR018838">
    <property type="entry name" value="ZGRF1-like_N"/>
</dbReference>
<feature type="compositionally biased region" description="Polar residues" evidence="1">
    <location>
        <begin position="117"/>
        <end position="134"/>
    </location>
</feature>
<feature type="region of interest" description="Disordered" evidence="1">
    <location>
        <begin position="104"/>
        <end position="134"/>
    </location>
</feature>
<feature type="domain" description="5'-3' DNA helicase ZGRF1-like N-terminal" evidence="2">
    <location>
        <begin position="275"/>
        <end position="349"/>
    </location>
</feature>
<feature type="compositionally biased region" description="Basic and acidic residues" evidence="1">
    <location>
        <begin position="479"/>
        <end position="489"/>
    </location>
</feature>
<dbReference type="GO" id="GO:0006302">
    <property type="term" value="P:double-strand break repair"/>
    <property type="evidence" value="ECO:0007669"/>
    <property type="project" value="TreeGrafter"/>
</dbReference>
<evidence type="ECO:0000313" key="3">
    <source>
        <dbReference type="EMBL" id="KAF5938521.1"/>
    </source>
</evidence>
<protein>
    <recommendedName>
        <fullName evidence="2">5'-3' DNA helicase ZGRF1-like N-terminal domain-containing protein</fullName>
    </recommendedName>
</protein>
<proteinExistence type="predicted"/>
<feature type="region of interest" description="Disordered" evidence="1">
    <location>
        <begin position="479"/>
        <end position="515"/>
    </location>
</feature>
<evidence type="ECO:0000259" key="2">
    <source>
        <dbReference type="Pfam" id="PF10382"/>
    </source>
</evidence>
<feature type="region of interest" description="Disordered" evidence="1">
    <location>
        <begin position="446"/>
        <end position="467"/>
    </location>
</feature>
<feature type="region of interest" description="Disordered" evidence="1">
    <location>
        <begin position="597"/>
        <end position="619"/>
    </location>
</feature>
<keyword evidence="4" id="KW-1185">Reference proteome</keyword>
<dbReference type="EMBL" id="JACBKZ010000011">
    <property type="protein sequence ID" value="KAF5938521.1"/>
    <property type="molecule type" value="Genomic_DNA"/>
</dbReference>
<dbReference type="GO" id="GO:0035861">
    <property type="term" value="C:site of double-strand break"/>
    <property type="evidence" value="ECO:0007669"/>
    <property type="project" value="TreeGrafter"/>
</dbReference>
<reference evidence="3 4" key="2">
    <citation type="submission" date="2020-07" db="EMBL/GenBank/DDBJ databases">
        <title>Genome assembly of wild tea tree DASZ reveals pedigree and selection history of tea varieties.</title>
        <authorList>
            <person name="Zhang W."/>
        </authorList>
    </citation>
    <scope>NUCLEOTIDE SEQUENCE [LARGE SCALE GENOMIC DNA]</scope>
    <source>
        <strain evidence="4">cv. G240</strain>
        <tissue evidence="3">Leaf</tissue>
    </source>
</reference>
<dbReference type="AlphaFoldDB" id="A0A7J7GEZ9"/>
<reference evidence="4" key="1">
    <citation type="journal article" date="2020" name="Nat. Commun.">
        <title>Genome assembly of wild tea tree DASZ reveals pedigree and selection history of tea varieties.</title>
        <authorList>
            <person name="Zhang W."/>
            <person name="Zhang Y."/>
            <person name="Qiu H."/>
            <person name="Guo Y."/>
            <person name="Wan H."/>
            <person name="Zhang X."/>
            <person name="Scossa F."/>
            <person name="Alseekh S."/>
            <person name="Zhang Q."/>
            <person name="Wang P."/>
            <person name="Xu L."/>
            <person name="Schmidt M.H."/>
            <person name="Jia X."/>
            <person name="Li D."/>
            <person name="Zhu A."/>
            <person name="Guo F."/>
            <person name="Chen W."/>
            <person name="Ni D."/>
            <person name="Usadel B."/>
            <person name="Fernie A.R."/>
            <person name="Wen W."/>
        </authorList>
    </citation>
    <scope>NUCLEOTIDE SEQUENCE [LARGE SCALE GENOMIC DNA]</scope>
    <source>
        <strain evidence="4">cv. G240</strain>
    </source>
</reference>
<dbReference type="PANTHER" id="PTHR28535:SF1">
    <property type="entry name" value="PROTEIN ZGRF1"/>
    <property type="match status" value="1"/>
</dbReference>
<dbReference type="PANTHER" id="PTHR28535">
    <property type="entry name" value="ZINC FINGER GRF-TYPE CONTAINING 1"/>
    <property type="match status" value="1"/>
</dbReference>
<feature type="compositionally biased region" description="Basic and acidic residues" evidence="1">
    <location>
        <begin position="446"/>
        <end position="459"/>
    </location>
</feature>
<dbReference type="GO" id="GO:0005634">
    <property type="term" value="C:nucleus"/>
    <property type="evidence" value="ECO:0007669"/>
    <property type="project" value="TreeGrafter"/>
</dbReference>
<evidence type="ECO:0000256" key="1">
    <source>
        <dbReference type="SAM" id="MobiDB-lite"/>
    </source>
</evidence>
<dbReference type="InterPro" id="IPR052800">
    <property type="entry name" value="DNA_Repair_Helicase_ZGRF1"/>
</dbReference>
<gene>
    <name evidence="3" type="ORF">HYC85_022780</name>
</gene>
<evidence type="ECO:0000313" key="4">
    <source>
        <dbReference type="Proteomes" id="UP000593564"/>
    </source>
</evidence>